<comment type="caution">
    <text evidence="2">The sequence shown here is derived from an EMBL/GenBank/DDBJ whole genome shotgun (WGS) entry which is preliminary data.</text>
</comment>
<reference evidence="2 3" key="1">
    <citation type="submission" date="2020-05" db="EMBL/GenBank/DDBJ databases">
        <title>Identification and distribution of gene clusters putatively required for synthesis of sphingolipid metabolism inhibitors in phylogenetically diverse species of the filamentous fungus Fusarium.</title>
        <authorList>
            <person name="Kim H.-S."/>
            <person name="Busman M."/>
            <person name="Brown D.W."/>
            <person name="Divon H."/>
            <person name="Uhlig S."/>
            <person name="Proctor R.H."/>
        </authorList>
    </citation>
    <scope>NUCLEOTIDE SEQUENCE [LARGE SCALE GENOMIC DNA]</scope>
    <source>
        <strain evidence="2 3">NRRL 26131</strain>
    </source>
</reference>
<protein>
    <recommendedName>
        <fullName evidence="4">Protein kinase domain-containing protein</fullName>
    </recommendedName>
</protein>
<proteinExistence type="predicted"/>
<feature type="compositionally biased region" description="Basic and acidic residues" evidence="1">
    <location>
        <begin position="17"/>
        <end position="32"/>
    </location>
</feature>
<name>A0A8H6CXW1_9HYPO</name>
<dbReference type="Proteomes" id="UP000532311">
    <property type="component" value="Unassembled WGS sequence"/>
</dbReference>
<accession>A0A8H6CXW1</accession>
<dbReference type="AlphaFoldDB" id="A0A8H6CXW1"/>
<evidence type="ECO:0000256" key="1">
    <source>
        <dbReference type="SAM" id="MobiDB-lite"/>
    </source>
</evidence>
<feature type="non-terminal residue" evidence="2">
    <location>
        <position position="432"/>
    </location>
</feature>
<gene>
    <name evidence="2" type="ORF">FGLOB1_13781</name>
</gene>
<evidence type="ECO:0000313" key="2">
    <source>
        <dbReference type="EMBL" id="KAF5696105.1"/>
    </source>
</evidence>
<keyword evidence="3" id="KW-1185">Reference proteome</keyword>
<sequence length="432" mass="49455">MGQVLQMHNLKEQQQGARRDDEEARKLVESERVSGNVPREQQGPEASEARTRLMTLGENIEACHIVLSPGFTVETDAKSTGRSAITSPHTKWCPKNLKPWHDFLNQQKLTLSTLYESFPTKKRVFENQNLLAILSNQIAQRAIADEKSLESYLHNSVWVPLRAIIEELKQEEEVRRAFQIGDGVIVENHPHDLSDAAYDVVEKETRSASPRTRHRRLYLNKMQPDQICIYRSDGTLSSRRTMLYISEYKLPQKLTAQHLRTGLRVMDVHKEVVNRRTIPISVDPDVRFQHHAEKLTASAITQTYHYMIESGLEHGLLTTGEAIVFLKVDWDEPETLYYHLAEPGPEVLAHPNNLHICSTVGQYLTFTLMTLGSPGRRREIGQEERLKAMKSLKTWAEDFESITRSIPESERSTSLDYSPGQEPTTHKDVDRS</sequence>
<evidence type="ECO:0000313" key="3">
    <source>
        <dbReference type="Proteomes" id="UP000532311"/>
    </source>
</evidence>
<organism evidence="2 3">
    <name type="scientific">Fusarium globosum</name>
    <dbReference type="NCBI Taxonomy" id="78864"/>
    <lineage>
        <taxon>Eukaryota</taxon>
        <taxon>Fungi</taxon>
        <taxon>Dikarya</taxon>
        <taxon>Ascomycota</taxon>
        <taxon>Pezizomycotina</taxon>
        <taxon>Sordariomycetes</taxon>
        <taxon>Hypocreomycetidae</taxon>
        <taxon>Hypocreales</taxon>
        <taxon>Nectriaceae</taxon>
        <taxon>Fusarium</taxon>
        <taxon>Fusarium fujikuroi species complex</taxon>
    </lineage>
</organism>
<feature type="region of interest" description="Disordered" evidence="1">
    <location>
        <begin position="1"/>
        <end position="48"/>
    </location>
</feature>
<evidence type="ECO:0008006" key="4">
    <source>
        <dbReference type="Google" id="ProtNLM"/>
    </source>
</evidence>
<feature type="region of interest" description="Disordered" evidence="1">
    <location>
        <begin position="403"/>
        <end position="432"/>
    </location>
</feature>
<dbReference type="EMBL" id="JAAQPF010000903">
    <property type="protein sequence ID" value="KAF5696105.1"/>
    <property type="molecule type" value="Genomic_DNA"/>
</dbReference>